<feature type="transmembrane region" description="Helical" evidence="6">
    <location>
        <begin position="292"/>
        <end position="311"/>
    </location>
</feature>
<comment type="similarity">
    <text evidence="2">Belongs to the monovalent cation:proton antiporter 1 (CPA1) transporter (TC 2.A.36) family.</text>
</comment>
<evidence type="ECO:0000313" key="8">
    <source>
        <dbReference type="EMBL" id="CRK88688.1"/>
    </source>
</evidence>
<feature type="transmembrane region" description="Helical" evidence="6">
    <location>
        <begin position="345"/>
        <end position="364"/>
    </location>
</feature>
<accession>A0A1J1HKU8</accession>
<evidence type="ECO:0000256" key="6">
    <source>
        <dbReference type="SAM" id="Phobius"/>
    </source>
</evidence>
<name>A0A1J1HKU8_9DIPT</name>
<comment type="subcellular location">
    <subcellularLocation>
        <location evidence="1">Membrane</location>
        <topology evidence="1">Multi-pass membrane protein</topology>
    </subcellularLocation>
</comment>
<evidence type="ECO:0000256" key="2">
    <source>
        <dbReference type="ARBA" id="ARBA00007367"/>
    </source>
</evidence>
<dbReference type="Proteomes" id="UP000183832">
    <property type="component" value="Unassembled WGS sequence"/>
</dbReference>
<keyword evidence="3 6" id="KW-0812">Transmembrane</keyword>
<feature type="transmembrane region" description="Helical" evidence="6">
    <location>
        <begin position="190"/>
        <end position="212"/>
    </location>
</feature>
<dbReference type="PANTHER" id="PTHR31102:SF21">
    <property type="entry name" value="NA[+]_H[+] HYDROGEN ANTIPORTER 2, ISOFORM B"/>
    <property type="match status" value="1"/>
</dbReference>
<evidence type="ECO:0000259" key="7">
    <source>
        <dbReference type="Pfam" id="PF00999"/>
    </source>
</evidence>
<feature type="transmembrane region" description="Helical" evidence="6">
    <location>
        <begin position="323"/>
        <end position="339"/>
    </location>
</feature>
<sequence length="522" mass="57372">MRSDTREKRLLISVSAALHQRTPVPSIDLDMYQQTQEEGQKITDTEGSFNHLQDYERPTNKENKPKIFLMLEESWPNSSQTLALLVIFLISWGIASSLFPGLVYANSTIMRIIFLVIGAQACGLLVSFIGLPDMLGMIGFGVFYKNIGWGNFEGYEKLEAVLREMALVNIMLLAGLGLDLEALKKLFGIIMRLTLIPTIFEVAVITVCSHYLLNFPWLWGVLLGLVVTAISPNVVVTILLKLKEERLGLNKGIHTVIIAMCSCNDVISIFLFGVMTGVVFSTGNLTHQLLQGPVGIVMGFVYGSLSGLLILHLPSDASKYSNGLRFTTIVLCGVLSVMGSKYLEYPSAGALGCIVASFSAGTGWRRKKAKDATFKSDVEMYLDLLWKFLKPVSFSLIGKEVNFALLEGNMVLYGFLTLVVGVVFRLVSGYFSFGSTDMSWKEKAYVTLSGFPKATVQAALGPVALDLARSQKEYNEEQHILAQNVLLISVLAIVSTAPLGALLMTKLAPKWLKRENRPVGTL</sequence>
<dbReference type="Gene3D" id="1.20.1530.20">
    <property type="match status" value="1"/>
</dbReference>
<dbReference type="EMBL" id="CVRI01000009">
    <property type="protein sequence ID" value="CRK88688.1"/>
    <property type="molecule type" value="Genomic_DNA"/>
</dbReference>
<keyword evidence="9" id="KW-1185">Reference proteome</keyword>
<evidence type="ECO:0000256" key="3">
    <source>
        <dbReference type="ARBA" id="ARBA00022692"/>
    </source>
</evidence>
<feature type="transmembrane region" description="Helical" evidence="6">
    <location>
        <begin position="82"/>
        <end position="105"/>
    </location>
</feature>
<evidence type="ECO:0000256" key="4">
    <source>
        <dbReference type="ARBA" id="ARBA00022989"/>
    </source>
</evidence>
<feature type="domain" description="Cation/H+ exchanger transmembrane" evidence="7">
    <location>
        <begin position="122"/>
        <end position="503"/>
    </location>
</feature>
<protein>
    <submittedName>
        <fullName evidence="8">CLUMA_CG002385, isoform A</fullName>
    </submittedName>
</protein>
<dbReference type="InterPro" id="IPR006153">
    <property type="entry name" value="Cation/H_exchanger_TM"/>
</dbReference>
<evidence type="ECO:0000256" key="5">
    <source>
        <dbReference type="ARBA" id="ARBA00023136"/>
    </source>
</evidence>
<gene>
    <name evidence="8" type="primary">hydrogen exchanger 9B2</name>
    <name evidence="8" type="ORF">CLUMA_CG002385</name>
</gene>
<reference evidence="8 9" key="1">
    <citation type="submission" date="2015-04" db="EMBL/GenBank/DDBJ databases">
        <authorList>
            <person name="Syromyatnikov M.Y."/>
            <person name="Popov V.N."/>
        </authorList>
    </citation>
    <scope>NUCLEOTIDE SEQUENCE [LARGE SCALE GENOMIC DNA]</scope>
</reference>
<dbReference type="OrthoDB" id="423807at2759"/>
<dbReference type="Pfam" id="PF00999">
    <property type="entry name" value="Na_H_Exchanger"/>
    <property type="match status" value="1"/>
</dbReference>
<feature type="transmembrane region" description="Helical" evidence="6">
    <location>
        <begin position="112"/>
        <end position="140"/>
    </location>
</feature>
<proteinExistence type="inferred from homology"/>
<dbReference type="InterPro" id="IPR038770">
    <property type="entry name" value="Na+/solute_symporter_sf"/>
</dbReference>
<feature type="transmembrane region" description="Helical" evidence="6">
    <location>
        <begin position="218"/>
        <end position="240"/>
    </location>
</feature>
<dbReference type="PANTHER" id="PTHR31102">
    <property type="match status" value="1"/>
</dbReference>
<organism evidence="8 9">
    <name type="scientific">Clunio marinus</name>
    <dbReference type="NCBI Taxonomy" id="568069"/>
    <lineage>
        <taxon>Eukaryota</taxon>
        <taxon>Metazoa</taxon>
        <taxon>Ecdysozoa</taxon>
        <taxon>Arthropoda</taxon>
        <taxon>Hexapoda</taxon>
        <taxon>Insecta</taxon>
        <taxon>Pterygota</taxon>
        <taxon>Neoptera</taxon>
        <taxon>Endopterygota</taxon>
        <taxon>Diptera</taxon>
        <taxon>Nematocera</taxon>
        <taxon>Chironomoidea</taxon>
        <taxon>Chironomidae</taxon>
        <taxon>Clunio</taxon>
    </lineage>
</organism>
<feature type="transmembrane region" description="Helical" evidence="6">
    <location>
        <begin position="411"/>
        <end position="433"/>
    </location>
</feature>
<dbReference type="GO" id="GO:0016020">
    <property type="term" value="C:membrane"/>
    <property type="evidence" value="ECO:0007669"/>
    <property type="project" value="UniProtKB-SubCell"/>
</dbReference>
<keyword evidence="5 6" id="KW-0472">Membrane</keyword>
<keyword evidence="4 6" id="KW-1133">Transmembrane helix</keyword>
<feature type="transmembrane region" description="Helical" evidence="6">
    <location>
        <begin position="252"/>
        <end position="280"/>
    </location>
</feature>
<dbReference type="GO" id="GO:1902600">
    <property type="term" value="P:proton transmembrane transport"/>
    <property type="evidence" value="ECO:0007669"/>
    <property type="project" value="InterPro"/>
</dbReference>
<feature type="transmembrane region" description="Helical" evidence="6">
    <location>
        <begin position="485"/>
        <end position="504"/>
    </location>
</feature>
<evidence type="ECO:0000313" key="9">
    <source>
        <dbReference type="Proteomes" id="UP000183832"/>
    </source>
</evidence>
<dbReference type="AlphaFoldDB" id="A0A1J1HKU8"/>
<dbReference type="STRING" id="568069.A0A1J1HKU8"/>
<evidence type="ECO:0000256" key="1">
    <source>
        <dbReference type="ARBA" id="ARBA00004141"/>
    </source>
</evidence>
<dbReference type="GO" id="GO:0015297">
    <property type="term" value="F:antiporter activity"/>
    <property type="evidence" value="ECO:0007669"/>
    <property type="project" value="InterPro"/>
</dbReference>
<dbReference type="InterPro" id="IPR051843">
    <property type="entry name" value="CPA1_transporter"/>
</dbReference>